<keyword evidence="1" id="KW-0812">Transmembrane</keyword>
<gene>
    <name evidence="2" type="ORF">L5014_00860</name>
</gene>
<comment type="caution">
    <text evidence="2">The sequence shown here is derived from an EMBL/GenBank/DDBJ whole genome shotgun (WGS) entry which is preliminary data.</text>
</comment>
<name>A0A9X1UFH0_9BURK</name>
<protein>
    <submittedName>
        <fullName evidence="2">Uncharacterized protein</fullName>
    </submittedName>
</protein>
<dbReference type="AlphaFoldDB" id="A0A9X1UFH0"/>
<accession>A0A9X1UFH0</accession>
<keyword evidence="1" id="KW-0472">Membrane</keyword>
<evidence type="ECO:0000313" key="3">
    <source>
        <dbReference type="Proteomes" id="UP001139308"/>
    </source>
</evidence>
<evidence type="ECO:0000256" key="1">
    <source>
        <dbReference type="SAM" id="Phobius"/>
    </source>
</evidence>
<keyword evidence="3" id="KW-1185">Reference proteome</keyword>
<keyword evidence="1" id="KW-1133">Transmembrane helix</keyword>
<feature type="transmembrane region" description="Helical" evidence="1">
    <location>
        <begin position="63"/>
        <end position="89"/>
    </location>
</feature>
<reference evidence="2" key="1">
    <citation type="submission" date="2022-01" db="EMBL/GenBank/DDBJ databases">
        <title>Genome sequence and assembly of Parabukholderia sp. RG36.</title>
        <authorList>
            <person name="Chhetri G."/>
        </authorList>
    </citation>
    <scope>NUCLEOTIDE SEQUENCE</scope>
    <source>
        <strain evidence="2">RG36</strain>
    </source>
</reference>
<feature type="transmembrane region" description="Helical" evidence="1">
    <location>
        <begin position="7"/>
        <end position="31"/>
    </location>
</feature>
<evidence type="ECO:0000313" key="2">
    <source>
        <dbReference type="EMBL" id="MCG5071918.1"/>
    </source>
</evidence>
<dbReference type="RefSeq" id="WP_238461697.1">
    <property type="nucleotide sequence ID" value="NZ_JAKLJA010000001.1"/>
</dbReference>
<sequence>MKRLAVVIWSVFCVALAITGAYYLTALYLTMPTDMPYWVDMAIRFGFSFFLNNNMPDPDDMGVIALLIYFSISMAISGAMIGVVGIFLWRRTISFFLR</sequence>
<proteinExistence type="predicted"/>
<dbReference type="Proteomes" id="UP001139308">
    <property type="component" value="Unassembled WGS sequence"/>
</dbReference>
<dbReference type="EMBL" id="JAKLJA010000001">
    <property type="protein sequence ID" value="MCG5071918.1"/>
    <property type="molecule type" value="Genomic_DNA"/>
</dbReference>
<organism evidence="2 3">
    <name type="scientific">Paraburkholderia tagetis</name>
    <dbReference type="NCBI Taxonomy" id="2913261"/>
    <lineage>
        <taxon>Bacteria</taxon>
        <taxon>Pseudomonadati</taxon>
        <taxon>Pseudomonadota</taxon>
        <taxon>Betaproteobacteria</taxon>
        <taxon>Burkholderiales</taxon>
        <taxon>Burkholderiaceae</taxon>
        <taxon>Paraburkholderia</taxon>
    </lineage>
</organism>